<feature type="transmembrane region" description="Helical" evidence="5">
    <location>
        <begin position="82"/>
        <end position="102"/>
    </location>
</feature>
<dbReference type="HOGENOM" id="CLU_045498_6_0_4"/>
<name>G4CSX0_9NEIS</name>
<evidence type="ECO:0000256" key="5">
    <source>
        <dbReference type="RuleBase" id="RU363041"/>
    </source>
</evidence>
<comment type="caution">
    <text evidence="6">The sequence shown here is derived from an EMBL/GenBank/DDBJ whole genome shotgun (WGS) entry which is preliminary data.</text>
</comment>
<evidence type="ECO:0000256" key="1">
    <source>
        <dbReference type="ARBA" id="ARBA00004141"/>
    </source>
</evidence>
<comment type="subcellular location">
    <subcellularLocation>
        <location evidence="5">Cell membrane</location>
        <topology evidence="5">Multi-pass membrane protein</topology>
    </subcellularLocation>
    <subcellularLocation>
        <location evidence="1">Membrane</location>
        <topology evidence="1">Multi-pass membrane protein</topology>
    </subcellularLocation>
</comment>
<keyword evidence="4 5" id="KW-0472">Membrane</keyword>
<feature type="transmembrane region" description="Helical" evidence="5">
    <location>
        <begin position="215"/>
        <end position="235"/>
    </location>
</feature>
<dbReference type="RefSeq" id="WP_009117320.1">
    <property type="nucleotide sequence ID" value="NZ_JH165159.1"/>
</dbReference>
<keyword evidence="7" id="KW-1185">Reference proteome</keyword>
<keyword evidence="2 5" id="KW-0812">Transmembrane</keyword>
<dbReference type="Proteomes" id="UP000005336">
    <property type="component" value="Unassembled WGS sequence"/>
</dbReference>
<dbReference type="InterPro" id="IPR002781">
    <property type="entry name" value="TM_pro_TauE-like"/>
</dbReference>
<dbReference type="EMBL" id="AGAZ01000072">
    <property type="protein sequence ID" value="EGZ44533.1"/>
    <property type="molecule type" value="Genomic_DNA"/>
</dbReference>
<reference evidence="6 7" key="1">
    <citation type="submission" date="2011-06" db="EMBL/GenBank/DDBJ databases">
        <authorList>
            <person name="Muzny D."/>
            <person name="Qin X."/>
            <person name="Deng J."/>
            <person name="Jiang H."/>
            <person name="Liu Y."/>
            <person name="Qu J."/>
            <person name="Song X.-Z."/>
            <person name="Zhang L."/>
            <person name="Thornton R."/>
            <person name="Coyle M."/>
            <person name="Francisco L."/>
            <person name="Jackson L."/>
            <person name="Javaid M."/>
            <person name="Korchina V."/>
            <person name="Kovar C."/>
            <person name="Mata R."/>
            <person name="Mathew T."/>
            <person name="Ngo R."/>
            <person name="Nguyen L."/>
            <person name="Nguyen N."/>
            <person name="Okwuonu G."/>
            <person name="Ongeri F."/>
            <person name="Pham C."/>
            <person name="Simmons D."/>
            <person name="Wilczek-Boney K."/>
            <person name="Hale W."/>
            <person name="Jakkamsetti A."/>
            <person name="Pham P."/>
            <person name="Ruth R."/>
            <person name="San Lucas F."/>
            <person name="Warren J."/>
            <person name="Zhang J."/>
            <person name="Zhao Z."/>
            <person name="Zhou C."/>
            <person name="Zhu D."/>
            <person name="Lee S."/>
            <person name="Bess C."/>
            <person name="Blankenburg K."/>
            <person name="Forbes L."/>
            <person name="Fu Q."/>
            <person name="Gubbala S."/>
            <person name="Hirani K."/>
            <person name="Jayaseelan J.C."/>
            <person name="Lara F."/>
            <person name="Munidasa M."/>
            <person name="Palculict T."/>
            <person name="Patil S."/>
            <person name="Pu L.-L."/>
            <person name="Saada N."/>
            <person name="Tang L."/>
            <person name="Weissenberger G."/>
            <person name="Zhu Y."/>
            <person name="Hemphill L."/>
            <person name="Shang Y."/>
            <person name="Youmans B."/>
            <person name="Ayvaz T."/>
            <person name="Ross M."/>
            <person name="Santibanez J."/>
            <person name="Aqrawi P."/>
            <person name="Gross S."/>
            <person name="Joshi V."/>
            <person name="Fowler G."/>
            <person name="Nazareth L."/>
            <person name="Reid J."/>
            <person name="Worley K."/>
            <person name="Petrosino J."/>
            <person name="Highlander S."/>
            <person name="Gibbs R."/>
        </authorList>
    </citation>
    <scope>NUCLEOTIDE SEQUENCE [LARGE SCALE GENOMIC DNA]</scope>
    <source>
        <strain evidence="6 7">9715</strain>
    </source>
</reference>
<feature type="transmembrane region" description="Helical" evidence="5">
    <location>
        <begin position="247"/>
        <end position="267"/>
    </location>
</feature>
<keyword evidence="3 5" id="KW-1133">Transmembrane helix</keyword>
<feature type="transmembrane region" description="Helical" evidence="5">
    <location>
        <begin position="49"/>
        <end position="70"/>
    </location>
</feature>
<evidence type="ECO:0000256" key="4">
    <source>
        <dbReference type="ARBA" id="ARBA00023136"/>
    </source>
</evidence>
<proteinExistence type="inferred from homology"/>
<dbReference type="GO" id="GO:0005886">
    <property type="term" value="C:plasma membrane"/>
    <property type="evidence" value="ECO:0007669"/>
    <property type="project" value="UniProtKB-SubCell"/>
</dbReference>
<evidence type="ECO:0000313" key="7">
    <source>
        <dbReference type="Proteomes" id="UP000005336"/>
    </source>
</evidence>
<evidence type="ECO:0000313" key="6">
    <source>
        <dbReference type="EMBL" id="EGZ44533.1"/>
    </source>
</evidence>
<keyword evidence="5" id="KW-1003">Cell membrane</keyword>
<feature type="transmembrane region" description="Helical" evidence="5">
    <location>
        <begin position="183"/>
        <end position="203"/>
    </location>
</feature>
<evidence type="ECO:0000256" key="3">
    <source>
        <dbReference type="ARBA" id="ARBA00022989"/>
    </source>
</evidence>
<dbReference type="STRING" id="1030841.HMPREF9370_2180"/>
<dbReference type="AlphaFoldDB" id="G4CSX0"/>
<protein>
    <recommendedName>
        <fullName evidence="5">Probable membrane transporter protein</fullName>
    </recommendedName>
</protein>
<evidence type="ECO:0000256" key="2">
    <source>
        <dbReference type="ARBA" id="ARBA00022692"/>
    </source>
</evidence>
<feature type="transmembrane region" description="Helical" evidence="5">
    <location>
        <begin position="6"/>
        <end position="37"/>
    </location>
</feature>
<keyword evidence="6" id="KW-0449">Lipoprotein</keyword>
<sequence>MAVEIIVMLALVGSFAGFIAGLLGIGGGMIIVPVVLWAMQMQGAGDTAYTQHIAIGTSFAVMVFTSFSSMMSQHKKGGVNWAIFRSMAPGMIAGVVAGSLLAKYLPKEGLQIFFVVFATVLAVRALMNVKPKPSRQLPGRGGLFGMGGVFGVFSSWIGIGGGSLSVPYMVFCNVPMHQAVGTSAALGWPIALTGALTYLAAGWNVAGLPYGAAGFVYWPAAVVLAAATLIFAPIGVKASHKLPAEKLKMAFGVLLLVIAARMLWQVIN</sequence>
<comment type="similarity">
    <text evidence="5">Belongs to the 4-toluene sulfonate uptake permease (TSUP) (TC 2.A.102) family.</text>
</comment>
<dbReference type="PANTHER" id="PTHR43483">
    <property type="entry name" value="MEMBRANE TRANSPORTER PROTEIN HI_0806-RELATED"/>
    <property type="match status" value="1"/>
</dbReference>
<feature type="transmembrane region" description="Helical" evidence="5">
    <location>
        <begin position="109"/>
        <end position="127"/>
    </location>
</feature>
<feature type="transmembrane region" description="Helical" evidence="5">
    <location>
        <begin position="147"/>
        <end position="171"/>
    </location>
</feature>
<dbReference type="PATRIC" id="fig|1030841.3.peg.2168"/>
<organism evidence="6 7">
    <name type="scientific">Neisseria wadsworthii 9715</name>
    <dbReference type="NCBI Taxonomy" id="1030841"/>
    <lineage>
        <taxon>Bacteria</taxon>
        <taxon>Pseudomonadati</taxon>
        <taxon>Pseudomonadota</taxon>
        <taxon>Betaproteobacteria</taxon>
        <taxon>Neisseriales</taxon>
        <taxon>Neisseriaceae</taxon>
        <taxon>Neisseria</taxon>
    </lineage>
</organism>
<dbReference type="PANTHER" id="PTHR43483:SF3">
    <property type="entry name" value="MEMBRANE TRANSPORTER PROTEIN HI_0806-RELATED"/>
    <property type="match status" value="1"/>
</dbReference>
<accession>G4CSX0</accession>
<dbReference type="OrthoDB" id="457670at2"/>
<dbReference type="Pfam" id="PF01925">
    <property type="entry name" value="TauE"/>
    <property type="match status" value="1"/>
</dbReference>
<gene>
    <name evidence="6" type="ORF">HMPREF9370_2180</name>
</gene>